<dbReference type="GO" id="GO:0003676">
    <property type="term" value="F:nucleic acid binding"/>
    <property type="evidence" value="ECO:0007669"/>
    <property type="project" value="InterPro"/>
</dbReference>
<sequence length="114" mass="13617">LLLHPRRRDYLKEIVNGDESWMLHVNHKQRCQYVPHDEIPSRQPKSELHQWGLLCWWDSKGMLYFECPAEDTTVTAESSQLQSLVDVIWRRRPHRNNVCLLHDIARPHVAKLSR</sequence>
<accession>A0A0N4X1P2</accession>
<dbReference type="PANTHER" id="PTHR46060">
    <property type="entry name" value="MARINER MOS1 TRANSPOSASE-LIKE PROTEIN"/>
    <property type="match status" value="1"/>
</dbReference>
<dbReference type="InterPro" id="IPR036397">
    <property type="entry name" value="RNaseH_sf"/>
</dbReference>
<dbReference type="Gene3D" id="3.30.420.10">
    <property type="entry name" value="Ribonuclease H-like superfamily/Ribonuclease H"/>
    <property type="match status" value="1"/>
</dbReference>
<dbReference type="InterPro" id="IPR052709">
    <property type="entry name" value="Transposase-MT_Hybrid"/>
</dbReference>
<name>A0A0N4X1P2_HAEPC</name>
<dbReference type="WBParaSite" id="HPLM_0001824901-mRNA-1">
    <property type="protein sequence ID" value="HPLM_0001824901-mRNA-1"/>
    <property type="gene ID" value="HPLM_0001824901"/>
</dbReference>
<dbReference type="AlphaFoldDB" id="A0A0N4X1P2"/>
<proteinExistence type="predicted"/>
<dbReference type="PANTHER" id="PTHR46060:SF1">
    <property type="entry name" value="MARINER MOS1 TRANSPOSASE-LIKE PROTEIN"/>
    <property type="match status" value="1"/>
</dbReference>
<dbReference type="InterPro" id="IPR001888">
    <property type="entry name" value="Transposase_1"/>
</dbReference>
<evidence type="ECO:0000313" key="1">
    <source>
        <dbReference type="WBParaSite" id="HPLM_0001824901-mRNA-1"/>
    </source>
</evidence>
<reference evidence="1" key="1">
    <citation type="submission" date="2017-02" db="UniProtKB">
        <authorList>
            <consortium name="WormBaseParasite"/>
        </authorList>
    </citation>
    <scope>IDENTIFICATION</scope>
</reference>
<protein>
    <submittedName>
        <fullName evidence="1">Transposase</fullName>
    </submittedName>
</protein>
<organism evidence="1">
    <name type="scientific">Haemonchus placei</name>
    <name type="common">Barber's pole worm</name>
    <dbReference type="NCBI Taxonomy" id="6290"/>
    <lineage>
        <taxon>Eukaryota</taxon>
        <taxon>Metazoa</taxon>
        <taxon>Ecdysozoa</taxon>
        <taxon>Nematoda</taxon>
        <taxon>Chromadorea</taxon>
        <taxon>Rhabditida</taxon>
        <taxon>Rhabditina</taxon>
        <taxon>Rhabditomorpha</taxon>
        <taxon>Strongyloidea</taxon>
        <taxon>Trichostrongylidae</taxon>
        <taxon>Haemonchus</taxon>
    </lineage>
</organism>
<dbReference type="Pfam" id="PF01359">
    <property type="entry name" value="Transposase_1"/>
    <property type="match status" value="1"/>
</dbReference>